<evidence type="ECO:0000313" key="1">
    <source>
        <dbReference type="EMBL" id="MBT9431257.1"/>
    </source>
</evidence>
<protein>
    <submittedName>
        <fullName evidence="1">Uncharacterized protein</fullName>
    </submittedName>
</protein>
<keyword evidence="2" id="KW-1185">Reference proteome</keyword>
<dbReference type="Proteomes" id="UP000811282">
    <property type="component" value="Unassembled WGS sequence"/>
</dbReference>
<dbReference type="EMBL" id="JAFJYC010000001">
    <property type="protein sequence ID" value="MBT9431257.1"/>
    <property type="molecule type" value="Genomic_DNA"/>
</dbReference>
<name>A0ABS5Y8J1_9GAMM</name>
<organism evidence="1 2">
    <name type="scientific">Candidatus Sodalis endolongispinus</name>
    <dbReference type="NCBI Taxonomy" id="2812662"/>
    <lineage>
        <taxon>Bacteria</taxon>
        <taxon>Pseudomonadati</taxon>
        <taxon>Pseudomonadota</taxon>
        <taxon>Gammaproteobacteria</taxon>
        <taxon>Enterobacterales</taxon>
        <taxon>Bruguierivoracaceae</taxon>
        <taxon>Sodalis</taxon>
    </lineage>
</organism>
<gene>
    <name evidence="1" type="ORF">JZM24_02120</name>
</gene>
<sequence>MARALFHTAEWLYIALQKLRQDLSAKHRQLPAFYNLSQHEIYRRLTGNPHLLDFDLRFAAILVYLQVLPTLEYVKSYGTSGSPVIAPEILETLFLGLWYPFRLKDVKAALGEYVPSVTKSSDFPPPADAKSSCRPAAPLACTAPTAWPGRRVIEEITPAQVIQGVMMFHCLSDNARTYNRTIGLRSVLAARADAVLGIKGQRGAWLVVDAGIRLPPVFWLGVASGLTLAQLDAACAISSDDAPACTGQVFNNGGGFNGNSWQFFYLGNMSSTLEKMTGATRLPPAQTQRRQQAMLNAQAMAREPHIQKVTFYEPLLGAENDKLLLRRLSPQGIKAEPYEFSEARKFTGLLLEGTKARLRQLQRRIEVDEAAFKAFISLFLSSVDDRELARVVASFNDVLRRACDFINNITRLNYTNVAMVGTDDGNRTAISSALSPTMLKKTPLFYAAQDAYVKGLVVITDPLVKLLLCHDYPDVKKRIALANDELLKQIILLSSPVNRFITLQHDASATVPKICSTDPEDVLTQLEVHFSDGLMTELTRYAEKHRLPPTQGAGCQRFYPTACRAEKRVDDE</sequence>
<evidence type="ECO:0000313" key="2">
    <source>
        <dbReference type="Proteomes" id="UP000811282"/>
    </source>
</evidence>
<dbReference type="RefSeq" id="WP_215668407.1">
    <property type="nucleotide sequence ID" value="NZ_JAFJYC010000001.1"/>
</dbReference>
<comment type="caution">
    <text evidence="1">The sequence shown here is derived from an EMBL/GenBank/DDBJ whole genome shotgun (WGS) entry which is preliminary data.</text>
</comment>
<accession>A0ABS5Y8J1</accession>
<reference evidence="1 2" key="1">
    <citation type="journal article" date="2021" name="Genome Biol. Evol.">
        <title>The evolution of interdependence in a four-way mealybug symbiosis.</title>
        <authorList>
            <person name="Garber A.I."/>
            <person name="Kupper M."/>
            <person name="Laetsch D.R."/>
            <person name="Weldon S.R."/>
            <person name="Ladinsky M.S."/>
            <person name="Bjorkman P.J."/>
            <person name="McCutcheon J.P."/>
        </authorList>
    </citation>
    <scope>NUCLEOTIDE SEQUENCE [LARGE SCALE GENOMIC DNA]</scope>
    <source>
        <strain evidence="1">SOD</strain>
    </source>
</reference>
<proteinExistence type="predicted"/>